<evidence type="ECO:0000313" key="3">
    <source>
        <dbReference type="Proteomes" id="UP000265742"/>
    </source>
</evidence>
<keyword evidence="1" id="KW-1133">Transmembrane helix</keyword>
<keyword evidence="1" id="KW-0472">Membrane</keyword>
<accession>A0A3A1TYK4</accession>
<feature type="transmembrane region" description="Helical" evidence="1">
    <location>
        <begin position="45"/>
        <end position="65"/>
    </location>
</feature>
<name>A0A3A1TYK4_9MICO</name>
<protein>
    <submittedName>
        <fullName evidence="2">Uncharacterized protein</fullName>
    </submittedName>
</protein>
<feature type="transmembrane region" description="Helical" evidence="1">
    <location>
        <begin position="18"/>
        <end position="39"/>
    </location>
</feature>
<keyword evidence="1" id="KW-0812">Transmembrane</keyword>
<comment type="caution">
    <text evidence="2">The sequence shown here is derived from an EMBL/GenBank/DDBJ whole genome shotgun (WGS) entry which is preliminary data.</text>
</comment>
<sequence>MTIYPGDPRDRFRSRRSLLHGLAGLLFLPAQGLFLVQALRTGNAALWVAWVVVLVALIAAAIVWLRADHHRGGAAAPWTPGPLLIIEGVALLLGLPVAFLMH</sequence>
<dbReference type="EMBL" id="QXTG01000002">
    <property type="protein sequence ID" value="RIX28668.1"/>
    <property type="molecule type" value="Genomic_DNA"/>
</dbReference>
<dbReference type="Proteomes" id="UP000265742">
    <property type="component" value="Unassembled WGS sequence"/>
</dbReference>
<keyword evidence="3" id="KW-1185">Reference proteome</keyword>
<dbReference type="AlphaFoldDB" id="A0A3A1TYK4"/>
<evidence type="ECO:0000256" key="1">
    <source>
        <dbReference type="SAM" id="Phobius"/>
    </source>
</evidence>
<organism evidence="2 3">
    <name type="scientific">Amnibacterium setariae</name>
    <dbReference type="NCBI Taxonomy" id="2306585"/>
    <lineage>
        <taxon>Bacteria</taxon>
        <taxon>Bacillati</taxon>
        <taxon>Actinomycetota</taxon>
        <taxon>Actinomycetes</taxon>
        <taxon>Micrococcales</taxon>
        <taxon>Microbacteriaceae</taxon>
        <taxon>Amnibacterium</taxon>
    </lineage>
</organism>
<feature type="transmembrane region" description="Helical" evidence="1">
    <location>
        <begin position="77"/>
        <end position="101"/>
    </location>
</feature>
<reference evidence="3" key="1">
    <citation type="submission" date="2018-09" db="EMBL/GenBank/DDBJ databases">
        <authorList>
            <person name="Kim I."/>
        </authorList>
    </citation>
    <scope>NUCLEOTIDE SEQUENCE [LARGE SCALE GENOMIC DNA]</scope>
    <source>
        <strain evidence="3">DD4a</strain>
    </source>
</reference>
<evidence type="ECO:0000313" key="2">
    <source>
        <dbReference type="EMBL" id="RIX28668.1"/>
    </source>
</evidence>
<proteinExistence type="predicted"/>
<gene>
    <name evidence="2" type="ORF">D1781_14795</name>
</gene>
<dbReference type="RefSeq" id="WP_119482978.1">
    <property type="nucleotide sequence ID" value="NZ_QXTG01000002.1"/>
</dbReference>